<evidence type="ECO:0000256" key="1">
    <source>
        <dbReference type="ARBA" id="ARBA00010641"/>
    </source>
</evidence>
<evidence type="ECO:0000259" key="6">
    <source>
        <dbReference type="Pfam" id="PF04542"/>
    </source>
</evidence>
<evidence type="ECO:0000313" key="8">
    <source>
        <dbReference type="EMBL" id="MFD1204686.1"/>
    </source>
</evidence>
<dbReference type="Pfam" id="PF08281">
    <property type="entry name" value="Sigma70_r4_2"/>
    <property type="match status" value="1"/>
</dbReference>
<dbReference type="Pfam" id="PF04542">
    <property type="entry name" value="Sigma70_r2"/>
    <property type="match status" value="1"/>
</dbReference>
<evidence type="ECO:0000256" key="5">
    <source>
        <dbReference type="ARBA" id="ARBA00023163"/>
    </source>
</evidence>
<accession>A0ABW3TV76</accession>
<dbReference type="Gene3D" id="1.10.1740.10">
    <property type="match status" value="1"/>
</dbReference>
<keyword evidence="4" id="KW-0238">DNA-binding</keyword>
<proteinExistence type="inferred from homology"/>
<keyword evidence="9" id="KW-1185">Reference proteome</keyword>
<keyword evidence="3" id="KW-0731">Sigma factor</keyword>
<dbReference type="RefSeq" id="WP_336825370.1">
    <property type="nucleotide sequence ID" value="NZ_JBHTLT010000028.1"/>
</dbReference>
<feature type="domain" description="RNA polymerase sigma-70 region 2" evidence="6">
    <location>
        <begin position="24"/>
        <end position="93"/>
    </location>
</feature>
<sequence>MKVNERNFILRLQKQKEDALDYIIDRYLSLVKGIAYNVLGPLQDEGAVDECVNDIFLSIWENAGKFNGDSSDFRKWLCAIAKYRSIDYYRKVTKRKEFSTEEMVDQSVNSVEEAFIQMEDQEELIALINQLEPVDREIFILKFFLGYKTEDVSEKLGLSRTAIDNRVYRGKKKLTQKAMKLKSGGYVL</sequence>
<protein>
    <submittedName>
        <fullName evidence="8">Sigma-70 family RNA polymerase sigma factor</fullName>
    </submittedName>
</protein>
<evidence type="ECO:0000256" key="3">
    <source>
        <dbReference type="ARBA" id="ARBA00023082"/>
    </source>
</evidence>
<keyword evidence="2" id="KW-0805">Transcription regulation</keyword>
<dbReference type="PANTHER" id="PTHR43133:SF8">
    <property type="entry name" value="RNA POLYMERASE SIGMA FACTOR HI_1459-RELATED"/>
    <property type="match status" value="1"/>
</dbReference>
<evidence type="ECO:0000256" key="4">
    <source>
        <dbReference type="ARBA" id="ARBA00023125"/>
    </source>
</evidence>
<dbReference type="InterPro" id="IPR013324">
    <property type="entry name" value="RNA_pol_sigma_r3/r4-like"/>
</dbReference>
<dbReference type="EMBL" id="JBHTLT010000028">
    <property type="protein sequence ID" value="MFD1204686.1"/>
    <property type="molecule type" value="Genomic_DNA"/>
</dbReference>
<organism evidence="8 9">
    <name type="scientific">Sporosarcina contaminans</name>
    <dbReference type="NCBI Taxonomy" id="633403"/>
    <lineage>
        <taxon>Bacteria</taxon>
        <taxon>Bacillati</taxon>
        <taxon>Bacillota</taxon>
        <taxon>Bacilli</taxon>
        <taxon>Bacillales</taxon>
        <taxon>Caryophanaceae</taxon>
        <taxon>Sporosarcina</taxon>
    </lineage>
</organism>
<dbReference type="SUPFAM" id="SSF88659">
    <property type="entry name" value="Sigma3 and sigma4 domains of RNA polymerase sigma factors"/>
    <property type="match status" value="1"/>
</dbReference>
<reference evidence="9" key="1">
    <citation type="journal article" date="2019" name="Int. J. Syst. Evol. Microbiol.">
        <title>The Global Catalogue of Microorganisms (GCM) 10K type strain sequencing project: providing services to taxonomists for standard genome sequencing and annotation.</title>
        <authorList>
            <consortium name="The Broad Institute Genomics Platform"/>
            <consortium name="The Broad Institute Genome Sequencing Center for Infectious Disease"/>
            <person name="Wu L."/>
            <person name="Ma J."/>
        </authorList>
    </citation>
    <scope>NUCLEOTIDE SEQUENCE [LARGE SCALE GENOMIC DNA]</scope>
    <source>
        <strain evidence="9">CCUG 53915</strain>
    </source>
</reference>
<evidence type="ECO:0000313" key="9">
    <source>
        <dbReference type="Proteomes" id="UP001597231"/>
    </source>
</evidence>
<dbReference type="InterPro" id="IPR007627">
    <property type="entry name" value="RNA_pol_sigma70_r2"/>
</dbReference>
<gene>
    <name evidence="8" type="ORF">ACFQ38_06115</name>
</gene>
<dbReference type="Gene3D" id="1.10.10.10">
    <property type="entry name" value="Winged helix-like DNA-binding domain superfamily/Winged helix DNA-binding domain"/>
    <property type="match status" value="1"/>
</dbReference>
<evidence type="ECO:0000259" key="7">
    <source>
        <dbReference type="Pfam" id="PF08281"/>
    </source>
</evidence>
<comment type="caution">
    <text evidence="8">The sequence shown here is derived from an EMBL/GenBank/DDBJ whole genome shotgun (WGS) entry which is preliminary data.</text>
</comment>
<dbReference type="InterPro" id="IPR014284">
    <property type="entry name" value="RNA_pol_sigma-70_dom"/>
</dbReference>
<dbReference type="InterPro" id="IPR036388">
    <property type="entry name" value="WH-like_DNA-bd_sf"/>
</dbReference>
<comment type="similarity">
    <text evidence="1">Belongs to the sigma-70 factor family. ECF subfamily.</text>
</comment>
<dbReference type="PANTHER" id="PTHR43133">
    <property type="entry name" value="RNA POLYMERASE ECF-TYPE SIGMA FACTO"/>
    <property type="match status" value="1"/>
</dbReference>
<dbReference type="InterPro" id="IPR013249">
    <property type="entry name" value="RNA_pol_sigma70_r4_t2"/>
</dbReference>
<dbReference type="InterPro" id="IPR039425">
    <property type="entry name" value="RNA_pol_sigma-70-like"/>
</dbReference>
<dbReference type="Proteomes" id="UP001597231">
    <property type="component" value="Unassembled WGS sequence"/>
</dbReference>
<dbReference type="CDD" id="cd06171">
    <property type="entry name" value="Sigma70_r4"/>
    <property type="match status" value="1"/>
</dbReference>
<name>A0ABW3TV76_9BACL</name>
<keyword evidence="5" id="KW-0804">Transcription</keyword>
<dbReference type="SUPFAM" id="SSF88946">
    <property type="entry name" value="Sigma2 domain of RNA polymerase sigma factors"/>
    <property type="match status" value="1"/>
</dbReference>
<feature type="domain" description="RNA polymerase sigma factor 70 region 4 type 2" evidence="7">
    <location>
        <begin position="122"/>
        <end position="174"/>
    </location>
</feature>
<dbReference type="InterPro" id="IPR013325">
    <property type="entry name" value="RNA_pol_sigma_r2"/>
</dbReference>
<evidence type="ECO:0000256" key="2">
    <source>
        <dbReference type="ARBA" id="ARBA00023015"/>
    </source>
</evidence>
<dbReference type="NCBIfam" id="TIGR02937">
    <property type="entry name" value="sigma70-ECF"/>
    <property type="match status" value="1"/>
</dbReference>